<comment type="subcellular location">
    <subcellularLocation>
        <location evidence="2">Membrane</location>
        <topology evidence="2">Multi-pass membrane protein</topology>
    </subcellularLocation>
</comment>
<dbReference type="Pfam" id="PF02518">
    <property type="entry name" value="HATPase_c"/>
    <property type="match status" value="1"/>
</dbReference>
<dbReference type="InterPro" id="IPR003660">
    <property type="entry name" value="HAMP_dom"/>
</dbReference>
<organism evidence="13 14">
    <name type="scientific">Sulfurimonas autotrophica (strain ATCC BAA-671 / DSM 16294 / JCM 11897 / OK10)</name>
    <dbReference type="NCBI Taxonomy" id="563040"/>
    <lineage>
        <taxon>Bacteria</taxon>
        <taxon>Pseudomonadati</taxon>
        <taxon>Campylobacterota</taxon>
        <taxon>Epsilonproteobacteria</taxon>
        <taxon>Campylobacterales</taxon>
        <taxon>Sulfurimonadaceae</taxon>
        <taxon>Sulfurimonas</taxon>
    </lineage>
</organism>
<dbReference type="PANTHER" id="PTHR45528:SF12">
    <property type="entry name" value="SENSOR HISTIDINE KINASE ARSS"/>
    <property type="match status" value="1"/>
</dbReference>
<evidence type="ECO:0000313" key="14">
    <source>
        <dbReference type="Proteomes" id="UP000007803"/>
    </source>
</evidence>
<keyword evidence="4" id="KW-0597">Phosphoprotein</keyword>
<accession>E0UPB2</accession>
<dbReference type="GO" id="GO:0000155">
    <property type="term" value="F:phosphorelay sensor kinase activity"/>
    <property type="evidence" value="ECO:0007669"/>
    <property type="project" value="InterPro"/>
</dbReference>
<feature type="domain" description="Histidine kinase" evidence="11">
    <location>
        <begin position="237"/>
        <end position="426"/>
    </location>
</feature>
<feature type="transmembrane region" description="Helical" evidence="10">
    <location>
        <begin position="158"/>
        <end position="177"/>
    </location>
</feature>
<dbReference type="InterPro" id="IPR036097">
    <property type="entry name" value="HisK_dim/P_sf"/>
</dbReference>
<evidence type="ECO:0000256" key="6">
    <source>
        <dbReference type="ARBA" id="ARBA00022692"/>
    </source>
</evidence>
<evidence type="ECO:0000256" key="1">
    <source>
        <dbReference type="ARBA" id="ARBA00000085"/>
    </source>
</evidence>
<dbReference type="InterPro" id="IPR003661">
    <property type="entry name" value="HisK_dim/P_dom"/>
</dbReference>
<keyword evidence="8 10" id="KW-1133">Transmembrane helix</keyword>
<dbReference type="AlphaFoldDB" id="E0UPB2"/>
<keyword evidence="14" id="KW-1185">Reference proteome</keyword>
<dbReference type="PANTHER" id="PTHR45528">
    <property type="entry name" value="SENSOR HISTIDINE KINASE CPXA"/>
    <property type="match status" value="1"/>
</dbReference>
<name>E0UPB2_SULAO</name>
<evidence type="ECO:0000256" key="7">
    <source>
        <dbReference type="ARBA" id="ARBA00022777"/>
    </source>
</evidence>
<evidence type="ECO:0000256" key="10">
    <source>
        <dbReference type="SAM" id="Phobius"/>
    </source>
</evidence>
<dbReference type="Gene3D" id="1.10.287.130">
    <property type="match status" value="1"/>
</dbReference>
<keyword evidence="6 10" id="KW-0812">Transmembrane</keyword>
<keyword evidence="9 10" id="KW-0472">Membrane</keyword>
<dbReference type="InterPro" id="IPR005467">
    <property type="entry name" value="His_kinase_dom"/>
</dbReference>
<proteinExistence type="predicted"/>
<evidence type="ECO:0000256" key="4">
    <source>
        <dbReference type="ARBA" id="ARBA00022553"/>
    </source>
</evidence>
<dbReference type="InterPro" id="IPR050398">
    <property type="entry name" value="HssS/ArlS-like"/>
</dbReference>
<dbReference type="SUPFAM" id="SSF55874">
    <property type="entry name" value="ATPase domain of HSP90 chaperone/DNA topoisomerase II/histidine kinase"/>
    <property type="match status" value="1"/>
</dbReference>
<dbReference type="Proteomes" id="UP000007803">
    <property type="component" value="Chromosome"/>
</dbReference>
<evidence type="ECO:0000256" key="3">
    <source>
        <dbReference type="ARBA" id="ARBA00012438"/>
    </source>
</evidence>
<feature type="domain" description="HAMP" evidence="12">
    <location>
        <begin position="177"/>
        <end position="229"/>
    </location>
</feature>
<evidence type="ECO:0000256" key="8">
    <source>
        <dbReference type="ARBA" id="ARBA00022989"/>
    </source>
</evidence>
<evidence type="ECO:0000313" key="13">
    <source>
        <dbReference type="EMBL" id="ADN08576.1"/>
    </source>
</evidence>
<dbReference type="Gene3D" id="3.30.565.10">
    <property type="entry name" value="Histidine kinase-like ATPase, C-terminal domain"/>
    <property type="match status" value="1"/>
</dbReference>
<dbReference type="SUPFAM" id="SSF47384">
    <property type="entry name" value="Homodimeric domain of signal transducing histidine kinase"/>
    <property type="match status" value="1"/>
</dbReference>
<sequence length="426" mass="49700">MIKRHAVLLTVLFALTVSLVSLSAIFWEFYKLNKEQYINHIFTKYSVITQIYREHQQRQSSEIMLEANLAVYNLEVTKDEKLKKEIFEKGKILKREGFKSFNTSLLINDKGLYTKNVVTNLRATMIQYKRNIYFHIETPNGDILIKDNELKPYSYINLLYSYITIFMIISLSFILILQRLRPLIRLRKKIELYGNGNMDISFKTNRDDEIGAVANELEHARQKINTILESRTLFLRNLMHELKTPIAKGTIATQMLDSQKQRDRFSSIFKRLETLVTEFAMIEEVTSLDDKKDFSEYRLLDVIDGAIDMAMVDKEHVTMKISGKIKVHVNYRLYTTAIKNMIDNAMKYSTDSHITILMNDKNELCFESKGECLAHPLQYYIEPFTKENPSKNSFGLGLYLVDSILKAHGEVLAHEYENGVNRFIFA</sequence>
<keyword evidence="5" id="KW-0808">Transferase</keyword>
<protein>
    <recommendedName>
        <fullName evidence="3">histidine kinase</fullName>
        <ecNumber evidence="3">2.7.13.3</ecNumber>
    </recommendedName>
</protein>
<dbReference type="KEGG" id="sua:Saut_0527"/>
<dbReference type="eggNOG" id="COG0642">
    <property type="taxonomic scope" value="Bacteria"/>
</dbReference>
<dbReference type="NCBIfam" id="NF038389">
    <property type="entry name" value="ArsS_fam_HK"/>
    <property type="match status" value="1"/>
</dbReference>
<gene>
    <name evidence="13" type="ordered locus">Saut_0527</name>
</gene>
<evidence type="ECO:0000256" key="2">
    <source>
        <dbReference type="ARBA" id="ARBA00004141"/>
    </source>
</evidence>
<comment type="catalytic activity">
    <reaction evidence="1">
        <text>ATP + protein L-histidine = ADP + protein N-phospho-L-histidine.</text>
        <dbReference type="EC" id="2.7.13.3"/>
    </reaction>
</comment>
<dbReference type="PROSITE" id="PS50885">
    <property type="entry name" value="HAMP"/>
    <property type="match status" value="1"/>
</dbReference>
<dbReference type="InterPro" id="IPR003594">
    <property type="entry name" value="HATPase_dom"/>
</dbReference>
<evidence type="ECO:0000259" key="11">
    <source>
        <dbReference type="PROSITE" id="PS50109"/>
    </source>
</evidence>
<dbReference type="CDD" id="cd00082">
    <property type="entry name" value="HisKA"/>
    <property type="match status" value="1"/>
</dbReference>
<dbReference type="InterPro" id="IPR036890">
    <property type="entry name" value="HATPase_C_sf"/>
</dbReference>
<dbReference type="InterPro" id="IPR047994">
    <property type="entry name" value="ArsS-like"/>
</dbReference>
<evidence type="ECO:0000259" key="12">
    <source>
        <dbReference type="PROSITE" id="PS50885"/>
    </source>
</evidence>
<dbReference type="STRING" id="563040.Saut_0527"/>
<evidence type="ECO:0000256" key="9">
    <source>
        <dbReference type="ARBA" id="ARBA00023136"/>
    </source>
</evidence>
<dbReference type="HOGENOM" id="CLU_051843_0_0_7"/>
<keyword evidence="7 13" id="KW-0418">Kinase</keyword>
<dbReference type="RefSeq" id="WP_013326332.1">
    <property type="nucleotide sequence ID" value="NC_014506.1"/>
</dbReference>
<dbReference type="EC" id="2.7.13.3" evidence="3"/>
<dbReference type="SUPFAM" id="SSF158472">
    <property type="entry name" value="HAMP domain-like"/>
    <property type="match status" value="1"/>
</dbReference>
<reference evidence="14" key="1">
    <citation type="journal article" date="2010" name="Stand. Genomic Sci.">
        <title>Complete genome sequence of Sulfurimonas autotrophica type strain (OK10).</title>
        <authorList>
            <person name="Sikorski J."/>
            <person name="Munk C."/>
            <person name="Lapidus A."/>
            <person name="Djao O."/>
            <person name="Lucas S."/>
            <person name="Glavina Del Rio T."/>
            <person name="Nolan M."/>
            <person name="Tice H."/>
            <person name="Han C."/>
            <person name="Cheng J."/>
            <person name="Tapia R."/>
            <person name="Goodwin L."/>
            <person name="Pitluck S."/>
            <person name="Liolios K."/>
            <person name="Ivanova N."/>
            <person name="Mavromatis K."/>
            <person name="Mikhailova N."/>
            <person name="Pati A."/>
            <person name="Sims D."/>
            <person name="Meincke L."/>
            <person name="Brettin T."/>
            <person name="Detter J."/>
            <person name="Chen A."/>
            <person name="Palaniappan K."/>
            <person name="Land M."/>
            <person name="Hauser L."/>
            <person name="Chang Y."/>
            <person name="Jeffries C."/>
            <person name="Rohde M."/>
            <person name="Lang E."/>
            <person name="Spring S."/>
            <person name="Goker M."/>
            <person name="Woyke T."/>
            <person name="Bristow J."/>
            <person name="Eisen J."/>
            <person name="Markowitz V."/>
            <person name="Hugenholtz P."/>
            <person name="Kyrpides N."/>
            <person name="Klenk H."/>
        </authorList>
    </citation>
    <scope>NUCLEOTIDE SEQUENCE [LARGE SCALE GENOMIC DNA]</scope>
    <source>
        <strain evidence="14">ATCC BAA-671 / DSM 16294 / JCM 11897 / OK10</strain>
    </source>
</reference>
<evidence type="ECO:0000256" key="5">
    <source>
        <dbReference type="ARBA" id="ARBA00022679"/>
    </source>
</evidence>
<dbReference type="PROSITE" id="PS50109">
    <property type="entry name" value="HIS_KIN"/>
    <property type="match status" value="1"/>
</dbReference>
<dbReference type="GO" id="GO:0016020">
    <property type="term" value="C:membrane"/>
    <property type="evidence" value="ECO:0007669"/>
    <property type="project" value="UniProtKB-SubCell"/>
</dbReference>
<dbReference type="EMBL" id="CP002205">
    <property type="protein sequence ID" value="ADN08576.1"/>
    <property type="molecule type" value="Genomic_DNA"/>
</dbReference>